<reference evidence="2 3" key="1">
    <citation type="journal article" date="2018" name="PLoS Genet.">
        <title>Population sequencing reveals clonal diversity and ancestral inbreeding in the grapevine cultivar Chardonnay.</title>
        <authorList>
            <person name="Roach M.J."/>
            <person name="Johnson D.L."/>
            <person name="Bohlmann J."/>
            <person name="van Vuuren H.J."/>
            <person name="Jones S.J."/>
            <person name="Pretorius I.S."/>
            <person name="Schmidt S.A."/>
            <person name="Borneman A.R."/>
        </authorList>
    </citation>
    <scope>NUCLEOTIDE SEQUENCE [LARGE SCALE GENOMIC DNA]</scope>
    <source>
        <strain evidence="3">cv. Chardonnay</strain>
        <tissue evidence="2">Leaf</tissue>
    </source>
</reference>
<dbReference type="AlphaFoldDB" id="A0A438FPR7"/>
<dbReference type="InterPro" id="IPR005162">
    <property type="entry name" value="Retrotrans_gag_dom"/>
</dbReference>
<dbReference type="PANTHER" id="PTHR33223">
    <property type="entry name" value="CCHC-TYPE DOMAIN-CONTAINING PROTEIN"/>
    <property type="match status" value="1"/>
</dbReference>
<protein>
    <recommendedName>
        <fullName evidence="1">Retrotransposon gag domain-containing protein</fullName>
    </recommendedName>
</protein>
<dbReference type="Proteomes" id="UP000288805">
    <property type="component" value="Unassembled WGS sequence"/>
</dbReference>
<gene>
    <name evidence="2" type="ORF">CK203_066226</name>
</gene>
<proteinExistence type="predicted"/>
<evidence type="ECO:0000259" key="1">
    <source>
        <dbReference type="Pfam" id="PF03732"/>
    </source>
</evidence>
<comment type="caution">
    <text evidence="2">The sequence shown here is derived from an EMBL/GenBank/DDBJ whole genome shotgun (WGS) entry which is preliminary data.</text>
</comment>
<dbReference type="EMBL" id="QGNW01000795">
    <property type="protein sequence ID" value="RVW61947.1"/>
    <property type="molecule type" value="Genomic_DNA"/>
</dbReference>
<accession>A0A438FPR7</accession>
<name>A0A438FPR7_VITVI</name>
<evidence type="ECO:0000313" key="2">
    <source>
        <dbReference type="EMBL" id="RVW61947.1"/>
    </source>
</evidence>
<dbReference type="Pfam" id="PF03732">
    <property type="entry name" value="Retrotrans_gag"/>
    <property type="match status" value="1"/>
</dbReference>
<sequence length="182" mass="21396">MDTQQSRHVVLEDTPSDLVPPPVLPVQMLDLRSRMDILERRIRQMRDPNEMILWDDPDDVPVATLPVGFRMLNIERYTGVGCPRIHLRLYSTVMRALGLDEAELLTLFLLSLIGMTQRWYASLESSRRRSWEDLAQAFLRQYSFSSDTNVTRRELEFLRQRSNEFVSSFISCWREKAAEMIE</sequence>
<feature type="domain" description="Retrotransposon gag" evidence="1">
    <location>
        <begin position="107"/>
        <end position="170"/>
    </location>
</feature>
<organism evidence="2 3">
    <name type="scientific">Vitis vinifera</name>
    <name type="common">Grape</name>
    <dbReference type="NCBI Taxonomy" id="29760"/>
    <lineage>
        <taxon>Eukaryota</taxon>
        <taxon>Viridiplantae</taxon>
        <taxon>Streptophyta</taxon>
        <taxon>Embryophyta</taxon>
        <taxon>Tracheophyta</taxon>
        <taxon>Spermatophyta</taxon>
        <taxon>Magnoliopsida</taxon>
        <taxon>eudicotyledons</taxon>
        <taxon>Gunneridae</taxon>
        <taxon>Pentapetalae</taxon>
        <taxon>rosids</taxon>
        <taxon>Vitales</taxon>
        <taxon>Vitaceae</taxon>
        <taxon>Viteae</taxon>
        <taxon>Vitis</taxon>
    </lineage>
</organism>
<evidence type="ECO:0000313" key="3">
    <source>
        <dbReference type="Proteomes" id="UP000288805"/>
    </source>
</evidence>
<dbReference type="PANTHER" id="PTHR33223:SF8">
    <property type="entry name" value="OS04G0172440 PROTEIN"/>
    <property type="match status" value="1"/>
</dbReference>